<accession>A0A921I023</accession>
<evidence type="ECO:0000259" key="1">
    <source>
        <dbReference type="Pfam" id="PF12804"/>
    </source>
</evidence>
<dbReference type="GO" id="GO:0016779">
    <property type="term" value="F:nucleotidyltransferase activity"/>
    <property type="evidence" value="ECO:0007669"/>
    <property type="project" value="UniProtKB-ARBA"/>
</dbReference>
<dbReference type="AlphaFoldDB" id="A0A921I023"/>
<reference evidence="2" key="2">
    <citation type="submission" date="2021-09" db="EMBL/GenBank/DDBJ databases">
        <authorList>
            <person name="Gilroy R."/>
        </authorList>
    </citation>
    <scope>NUCLEOTIDE SEQUENCE</scope>
    <source>
        <strain evidence="2">ChiSjej5B23-16112</strain>
    </source>
</reference>
<protein>
    <submittedName>
        <fullName evidence="2">EF2563 family selenium-dependent molybdenum hydroxylase system protein</fullName>
    </submittedName>
</protein>
<dbReference type="PANTHER" id="PTHR43777:SF1">
    <property type="entry name" value="MOLYBDENUM COFACTOR CYTIDYLYLTRANSFERASE"/>
    <property type="match status" value="1"/>
</dbReference>
<proteinExistence type="predicted"/>
<evidence type="ECO:0000313" key="3">
    <source>
        <dbReference type="Proteomes" id="UP000769156"/>
    </source>
</evidence>
<dbReference type="Pfam" id="PF12804">
    <property type="entry name" value="NTP_transf_3"/>
    <property type="match status" value="1"/>
</dbReference>
<dbReference type="CDD" id="cd04182">
    <property type="entry name" value="GT_2_like_f"/>
    <property type="match status" value="1"/>
</dbReference>
<gene>
    <name evidence="2" type="ORF">K8V82_04060</name>
</gene>
<sequence>MKILIRGAGDLATGIAARLYRCGHEILMTEIKEPLTVRRTVAFSRAVYEGHARVEDMEAVLAGDLEEARQILARGDIPVMVDERAGVRETFRPDVLIDAIIAKKNTGIRITDAPLVIGAGPGFTAGKDCHCVIETKRGHTLGRLIWEGTAIPNTGVPGNVGGYTIERLLRAAEEGRIEPTVSIGSQVEKGQIVAYTGGVPVYAAMSGIVRGMLQEGAEVKKGMKIGDIDARCETAHCYTISDKALAIGGAALEAVELYGRIKGKYGLVILAAGRGERFGGDKLSSQIHGRPVYQYTLDLARSFPGVEKMIVTGNERIAQAALEAGVTPVENREPDRGISWSLKLGLKAMREKKPEVEGILFCVCDQPGLRAATIQKIWNRAAVKREKIICAGHEGRSGNPVLWPGKYFPELMELEGDVGGRAVMARHPDQVEIVESRDTELRDIDRKEDLEEIWERRWGI</sequence>
<dbReference type="SUPFAM" id="SSF53448">
    <property type="entry name" value="Nucleotide-diphospho-sugar transferases"/>
    <property type="match status" value="1"/>
</dbReference>
<organism evidence="2 3">
    <name type="scientific">Lachnoclostridium phocaeense</name>
    <dbReference type="NCBI Taxonomy" id="1871021"/>
    <lineage>
        <taxon>Bacteria</taxon>
        <taxon>Bacillati</taxon>
        <taxon>Bacillota</taxon>
        <taxon>Clostridia</taxon>
        <taxon>Lachnospirales</taxon>
        <taxon>Lachnospiraceae</taxon>
    </lineage>
</organism>
<feature type="domain" description="MobA-like NTP transferase" evidence="1">
    <location>
        <begin position="268"/>
        <end position="429"/>
    </location>
</feature>
<dbReference type="PANTHER" id="PTHR43777">
    <property type="entry name" value="MOLYBDENUM COFACTOR CYTIDYLYLTRANSFERASE"/>
    <property type="match status" value="1"/>
</dbReference>
<evidence type="ECO:0000313" key="2">
    <source>
        <dbReference type="EMBL" id="HJF93948.1"/>
    </source>
</evidence>
<dbReference type="NCBIfam" id="TIGR03309">
    <property type="entry name" value="matur_yqeB"/>
    <property type="match status" value="1"/>
</dbReference>
<dbReference type="InterPro" id="IPR025877">
    <property type="entry name" value="MobA-like_NTP_Trfase"/>
</dbReference>
<dbReference type="EMBL" id="DYVY01000064">
    <property type="protein sequence ID" value="HJF93948.1"/>
    <property type="molecule type" value="Genomic_DNA"/>
</dbReference>
<dbReference type="InterPro" id="IPR017695">
    <property type="entry name" value="Se-dep_Mo_hydrolase_YqeB"/>
</dbReference>
<dbReference type="InterPro" id="IPR029044">
    <property type="entry name" value="Nucleotide-diphossugar_trans"/>
</dbReference>
<reference evidence="2" key="1">
    <citation type="journal article" date="2021" name="PeerJ">
        <title>Extensive microbial diversity within the chicken gut microbiome revealed by metagenomics and culture.</title>
        <authorList>
            <person name="Gilroy R."/>
            <person name="Ravi A."/>
            <person name="Getino M."/>
            <person name="Pursley I."/>
            <person name="Horton D.L."/>
            <person name="Alikhan N.F."/>
            <person name="Baker D."/>
            <person name="Gharbi K."/>
            <person name="Hall N."/>
            <person name="Watson M."/>
            <person name="Adriaenssens E.M."/>
            <person name="Foster-Nyarko E."/>
            <person name="Jarju S."/>
            <person name="Secka A."/>
            <person name="Antonio M."/>
            <person name="Oren A."/>
            <person name="Chaudhuri R.R."/>
            <person name="La Ragione R."/>
            <person name="Hildebrand F."/>
            <person name="Pallen M.J."/>
        </authorList>
    </citation>
    <scope>NUCLEOTIDE SEQUENCE</scope>
    <source>
        <strain evidence="2">ChiSjej5B23-16112</strain>
    </source>
</reference>
<comment type="caution">
    <text evidence="2">The sequence shown here is derived from an EMBL/GenBank/DDBJ whole genome shotgun (WGS) entry which is preliminary data.</text>
</comment>
<dbReference type="Proteomes" id="UP000769156">
    <property type="component" value="Unassembled WGS sequence"/>
</dbReference>
<dbReference type="Gene3D" id="3.90.550.10">
    <property type="entry name" value="Spore Coat Polysaccharide Biosynthesis Protein SpsA, Chain A"/>
    <property type="match status" value="1"/>
</dbReference>
<name>A0A921I023_9FIRM</name>